<keyword evidence="4 7" id="KW-0547">Nucleotide-binding</keyword>
<evidence type="ECO:0000256" key="8">
    <source>
        <dbReference type="SAM" id="MobiDB-lite"/>
    </source>
</evidence>
<feature type="region of interest" description="Disordered" evidence="8">
    <location>
        <begin position="211"/>
        <end position="231"/>
    </location>
</feature>
<evidence type="ECO:0000256" key="1">
    <source>
        <dbReference type="ARBA" id="ARBA00004496"/>
    </source>
</evidence>
<dbReference type="InterPro" id="IPR030844">
    <property type="entry name" value="PAN3"/>
</dbReference>
<comment type="subunit">
    <text evidence="7">Homodimer. Forms a heterotrimer with a catalytic subunit PAN2 to form the poly(A)-nuclease (PAN) deadenylation complex. Interacts (via PAM-2 motif) with poly(A)-binding protein PAB1 (via PABC domain), conferring substrate specificity of the enzyme complex.</text>
</comment>
<evidence type="ECO:0000256" key="2">
    <source>
        <dbReference type="ARBA" id="ARBA00022490"/>
    </source>
</evidence>
<dbReference type="Proteomes" id="UP001390339">
    <property type="component" value="Unassembled WGS sequence"/>
</dbReference>
<keyword evidence="5 7" id="KW-0067">ATP-binding</keyword>
<dbReference type="Pfam" id="PF18101">
    <property type="entry name" value="Pan3_CK"/>
    <property type="match status" value="1"/>
</dbReference>
<evidence type="ECO:0000256" key="4">
    <source>
        <dbReference type="ARBA" id="ARBA00022741"/>
    </source>
</evidence>
<protein>
    <recommendedName>
        <fullName evidence="7">PAN2-PAN3 deadenylation complex subunit PAN3</fullName>
    </recommendedName>
    <alternativeName>
        <fullName evidence="7">PAB1P-dependent poly(A)-specific ribonuclease</fullName>
    </alternativeName>
    <alternativeName>
        <fullName evidence="7">Poly(A)-nuclease deadenylation complex subunit 3</fullName>
        <shortName evidence="7">PAN deadenylation complex subunit 3</shortName>
    </alternativeName>
</protein>
<gene>
    <name evidence="7" type="primary">PAN3</name>
    <name evidence="10" type="ORF">PGQ11_002048</name>
</gene>
<evidence type="ECO:0000313" key="10">
    <source>
        <dbReference type="EMBL" id="KAK8877102.1"/>
    </source>
</evidence>
<accession>A0ABR2JIA0</accession>
<feature type="region of interest" description="Knob domain" evidence="7">
    <location>
        <begin position="663"/>
        <end position="766"/>
    </location>
</feature>
<evidence type="ECO:0000313" key="11">
    <source>
        <dbReference type="Proteomes" id="UP001390339"/>
    </source>
</evidence>
<dbReference type="HAMAP" id="MF_03181">
    <property type="entry name" value="PAN3"/>
    <property type="match status" value="1"/>
</dbReference>
<comment type="domain">
    <text evidence="7">Contains a pseudokinase domain. The protein kinase domain is predicted to be catalytically inactive because some of the residues important for catalytic activity are substituted and it lacks the equivalent of the binding site for a peptide substrate. However, it has retained an ATP-binding site and ATP-binding is required for mRNA degradation, stimulating the activity of the PAN2 nuclease in vitro. The nucleotide-binding site is juxtaposed to the RNase active site of PAN2 in the complex and may actually bind nucleosides of a poly(A) RNA rather than ATP, feeding the poly(A)-tail to the active site of the deadenylase and thus increasing the efficiency with which this distributive enzyme degrades oligo(A) RNAs.</text>
</comment>
<name>A0ABR2JIA0_9PEZI</name>
<feature type="compositionally biased region" description="Basic and acidic residues" evidence="8">
    <location>
        <begin position="84"/>
        <end position="96"/>
    </location>
</feature>
<evidence type="ECO:0000256" key="7">
    <source>
        <dbReference type="HAMAP-Rule" id="MF_03181"/>
    </source>
</evidence>
<sequence>MSEGETSDASREDPAIPVTLDSPPQPLQLDDKNEFPSLGQAANVRGKRRGLQPIEQNASKRDVSSLENPGDPHPSPVLPLEQNVSKHDASPWKKPGDPQPAAALPVVPPVPHPRRLSQDVSAQSKSRIEPLDSQPIPKLQTADIPPTVDRGPALEQSLLQGFADVTLRPITNKTNSAKKSLNVDSPSFTPTQLQPGAKKFTFSSQAANAAPFTPKAAGNSSTPSTLTQEAEGPMFNPATIREFTPQSQNYDLNTATTTNGTANDSSNVYDPFSMSGMNQTIPTPQYNPYAEDPTGMAGSSTSFYPAQGAYAAPIQPLQYHLYAPVGPYRSDLSNYQRQAHDFFLPEDIREEMQKKSEATRQVLPGSQLPSVAHYHSLVPLESGTRASKGIFGDYLTWLYKADSKKNGKIYCLRRLQGVRSITKESVSVISRWKRVSCGNVVSVIECFTSRDFNDMSLIFIHNYHPLSKTLADHHFSTSSQVRFGRPMPVPESVLWSYICQMCNALKAIHSENLAARCIDLSKVILTDRSRIRLGACAIQDVLEHETAKPILELQLDDFVQLGRMILSIGTNTATLVNLQQSMVQFAQTYSQELRDRVVWLLTTPQTTEQATQKTVHELARGISDHIMDSFNSSLHAMDEVNSNLSRELENGRCARLMMKLGAINERPEFENDPSWSENGERYQLKLFRDYVFHQVDANGNPVVDMAHMLSCLNKLDAGSEERVYLTSRDHQTAFVVTYRELKKQVASAFNELLKPNHSKPPPPRGY</sequence>
<dbReference type="SUPFAM" id="SSF56112">
    <property type="entry name" value="Protein kinase-like (PK-like)"/>
    <property type="match status" value="1"/>
</dbReference>
<evidence type="ECO:0000256" key="3">
    <source>
        <dbReference type="ARBA" id="ARBA00022664"/>
    </source>
</evidence>
<evidence type="ECO:0000256" key="6">
    <source>
        <dbReference type="ARBA" id="ARBA00023054"/>
    </source>
</evidence>
<feature type="region of interest" description="Disordered" evidence="8">
    <location>
        <begin position="1"/>
        <end position="144"/>
    </location>
</feature>
<reference evidence="10 11" key="1">
    <citation type="journal article" date="2024" name="IMA Fungus">
        <title>Apiospora arundinis, a panoply of carbohydrate-active enzymes and secondary metabolites.</title>
        <authorList>
            <person name="Sorensen T."/>
            <person name="Petersen C."/>
            <person name="Muurmann A.T."/>
            <person name="Christiansen J.V."/>
            <person name="Brundto M.L."/>
            <person name="Overgaard C.K."/>
            <person name="Boysen A.T."/>
            <person name="Wollenberg R.D."/>
            <person name="Larsen T.O."/>
            <person name="Sorensen J.L."/>
            <person name="Nielsen K.L."/>
            <person name="Sondergaard T.E."/>
        </authorList>
    </citation>
    <scope>NUCLEOTIDE SEQUENCE [LARGE SCALE GENOMIC DNA]</scope>
    <source>
        <strain evidence="10 11">AAU 773</strain>
    </source>
</reference>
<dbReference type="Gene3D" id="1.20.5.5160">
    <property type="match status" value="1"/>
</dbReference>
<keyword evidence="2 7" id="KW-0963">Cytoplasm</keyword>
<comment type="function">
    <text evidence="7">Regulatory subunit of the poly(A)-nuclease (PAN) deadenylation complex, one of two cytoplasmic mRNA deadenylases involved in mRNA turnover. PAN specifically shortens poly(A) tails of RNA and the activity is stimulated by poly(A)-binding protein PAB1. PAN deadenylation is followed by rapid degradation of the shortened mRNA tails by the CCR4-NOT complex. Deadenylated mRNAs are then degraded by two alternative mechanisms, namely exosome-mediated 3'-5' exonucleolytic degradation, or deadenlyation-dependent mRNA decaping and subsequent 5'-3' exonucleolytic degradation by XRN1. May also be involved in post-transcriptional maturation of mRNA poly(A) tails. PAN3 acts as a positive regulator for PAN activity, recruiting the catalytic subunit PAN2 to mRNA via its interaction with RNA and with PAB1.</text>
</comment>
<comment type="similarity">
    <text evidence="7">Belongs to the protein kinase superfamily. PAN3 family.</text>
</comment>
<comment type="caution">
    <text evidence="10">The sequence shown here is derived from an EMBL/GenBank/DDBJ whole genome shotgun (WGS) entry which is preliminary data.</text>
</comment>
<feature type="coiled-coil region" evidence="7">
    <location>
        <begin position="624"/>
        <end position="662"/>
    </location>
</feature>
<dbReference type="PANTHER" id="PTHR12272:SF11">
    <property type="entry name" value="PAN2-PAN3 DEADENYLATION COMPLEX SUBUNIT PAN3"/>
    <property type="match status" value="1"/>
</dbReference>
<organism evidence="10 11">
    <name type="scientific">Apiospora arundinis</name>
    <dbReference type="NCBI Taxonomy" id="335852"/>
    <lineage>
        <taxon>Eukaryota</taxon>
        <taxon>Fungi</taxon>
        <taxon>Dikarya</taxon>
        <taxon>Ascomycota</taxon>
        <taxon>Pezizomycotina</taxon>
        <taxon>Sordariomycetes</taxon>
        <taxon>Xylariomycetidae</taxon>
        <taxon>Amphisphaeriales</taxon>
        <taxon>Apiosporaceae</taxon>
        <taxon>Apiospora</taxon>
    </lineage>
</organism>
<evidence type="ECO:0000256" key="5">
    <source>
        <dbReference type="ARBA" id="ARBA00022840"/>
    </source>
</evidence>
<keyword evidence="3 7" id="KW-0507">mRNA processing</keyword>
<comment type="subcellular location">
    <subcellularLocation>
        <location evidence="1 7">Cytoplasm</location>
    </subcellularLocation>
</comment>
<comment type="caution">
    <text evidence="7">Lacks conserved residue(s) required for the propagation of feature annotation.</text>
</comment>
<feature type="binding site" evidence="7">
    <location>
        <begin position="521"/>
        <end position="522"/>
    </location>
    <ligand>
        <name>ATP</name>
        <dbReference type="ChEBI" id="CHEBI:30616"/>
    </ligand>
</feature>
<proteinExistence type="inferred from homology"/>
<comment type="domain">
    <text evidence="7">The N-terminal zinc finger binds to poly(A) RNA.</text>
</comment>
<dbReference type="InterPro" id="IPR011009">
    <property type="entry name" value="Kinase-like_dom_sf"/>
</dbReference>
<keyword evidence="6 7" id="KW-0175">Coiled coil</keyword>
<comment type="domain">
    <text evidence="7">The pseudokinase domain, the coiled-coil (CC), and C-terminal knob domain (CK) form a structural unit (PKC) that forms an extensive high-affinity interaction surface for PAN2.</text>
</comment>
<keyword evidence="11" id="KW-1185">Reference proteome</keyword>
<dbReference type="Gene3D" id="1.10.510.10">
    <property type="entry name" value="Transferase(Phosphotransferase) domain 1"/>
    <property type="match status" value="1"/>
</dbReference>
<dbReference type="InterPro" id="IPR041332">
    <property type="entry name" value="Pan3_CK"/>
</dbReference>
<dbReference type="Gene3D" id="1.10.287.3700">
    <property type="match status" value="1"/>
</dbReference>
<feature type="binding site" evidence="7">
    <location>
        <position position="413"/>
    </location>
    <ligand>
        <name>ATP</name>
        <dbReference type="ChEBI" id="CHEBI:30616"/>
    </ligand>
</feature>
<evidence type="ECO:0000259" key="9">
    <source>
        <dbReference type="Pfam" id="PF18101"/>
    </source>
</evidence>
<feature type="domain" description="Pan3 C-terminal knob" evidence="9">
    <location>
        <begin position="615"/>
        <end position="752"/>
    </location>
</feature>
<dbReference type="EMBL" id="JAPCWZ010000002">
    <property type="protein sequence ID" value="KAK8877102.1"/>
    <property type="molecule type" value="Genomic_DNA"/>
</dbReference>
<dbReference type="PANTHER" id="PTHR12272">
    <property type="entry name" value="DEADENYLATION COMPLEX SUBUNIT PAN3"/>
    <property type="match status" value="1"/>
</dbReference>
<feature type="compositionally biased region" description="Polar residues" evidence="8">
    <location>
        <begin position="218"/>
        <end position="228"/>
    </location>
</feature>